<dbReference type="GeneID" id="34461253"/>
<feature type="compositionally biased region" description="Low complexity" evidence="1">
    <location>
        <begin position="665"/>
        <end position="679"/>
    </location>
</feature>
<name>A0A1L9V969_ASPGL</name>
<proteinExistence type="predicted"/>
<dbReference type="EMBL" id="KV878910">
    <property type="protein sequence ID" value="OJJ80478.1"/>
    <property type="molecule type" value="Genomic_DNA"/>
</dbReference>
<keyword evidence="3" id="KW-1185">Reference proteome</keyword>
<dbReference type="OrthoDB" id="4227485at2759"/>
<dbReference type="STRING" id="1160497.A0A1L9V969"/>
<gene>
    <name evidence="2" type="ORF">ASPGLDRAFT_38851</name>
</gene>
<organism evidence="2 3">
    <name type="scientific">Aspergillus glaucus CBS 516.65</name>
    <dbReference type="NCBI Taxonomy" id="1160497"/>
    <lineage>
        <taxon>Eukaryota</taxon>
        <taxon>Fungi</taxon>
        <taxon>Dikarya</taxon>
        <taxon>Ascomycota</taxon>
        <taxon>Pezizomycotina</taxon>
        <taxon>Eurotiomycetes</taxon>
        <taxon>Eurotiomycetidae</taxon>
        <taxon>Eurotiales</taxon>
        <taxon>Aspergillaceae</taxon>
        <taxon>Aspergillus</taxon>
        <taxon>Aspergillus subgen. Aspergillus</taxon>
    </lineage>
</organism>
<dbReference type="Proteomes" id="UP000184300">
    <property type="component" value="Unassembled WGS sequence"/>
</dbReference>
<feature type="region of interest" description="Disordered" evidence="1">
    <location>
        <begin position="662"/>
        <end position="687"/>
    </location>
</feature>
<evidence type="ECO:0000313" key="3">
    <source>
        <dbReference type="Proteomes" id="UP000184300"/>
    </source>
</evidence>
<reference evidence="3" key="1">
    <citation type="journal article" date="2017" name="Genome Biol.">
        <title>Comparative genomics reveals high biological diversity and specific adaptations in the industrially and medically important fungal genus Aspergillus.</title>
        <authorList>
            <person name="de Vries R.P."/>
            <person name="Riley R."/>
            <person name="Wiebenga A."/>
            <person name="Aguilar-Osorio G."/>
            <person name="Amillis S."/>
            <person name="Uchima C.A."/>
            <person name="Anderluh G."/>
            <person name="Asadollahi M."/>
            <person name="Askin M."/>
            <person name="Barry K."/>
            <person name="Battaglia E."/>
            <person name="Bayram O."/>
            <person name="Benocci T."/>
            <person name="Braus-Stromeyer S.A."/>
            <person name="Caldana C."/>
            <person name="Canovas D."/>
            <person name="Cerqueira G.C."/>
            <person name="Chen F."/>
            <person name="Chen W."/>
            <person name="Choi C."/>
            <person name="Clum A."/>
            <person name="Dos Santos R.A."/>
            <person name="Damasio A.R."/>
            <person name="Diallinas G."/>
            <person name="Emri T."/>
            <person name="Fekete E."/>
            <person name="Flipphi M."/>
            <person name="Freyberg S."/>
            <person name="Gallo A."/>
            <person name="Gournas C."/>
            <person name="Habgood R."/>
            <person name="Hainaut M."/>
            <person name="Harispe M.L."/>
            <person name="Henrissat B."/>
            <person name="Hilden K.S."/>
            <person name="Hope R."/>
            <person name="Hossain A."/>
            <person name="Karabika E."/>
            <person name="Karaffa L."/>
            <person name="Karanyi Z."/>
            <person name="Krasevec N."/>
            <person name="Kuo A."/>
            <person name="Kusch H."/>
            <person name="LaButti K."/>
            <person name="Lagendijk E.L."/>
            <person name="Lapidus A."/>
            <person name="Levasseur A."/>
            <person name="Lindquist E."/>
            <person name="Lipzen A."/>
            <person name="Logrieco A.F."/>
            <person name="MacCabe A."/>
            <person name="Maekelae M.R."/>
            <person name="Malavazi I."/>
            <person name="Melin P."/>
            <person name="Meyer V."/>
            <person name="Mielnichuk N."/>
            <person name="Miskei M."/>
            <person name="Molnar A.P."/>
            <person name="Mule G."/>
            <person name="Ngan C.Y."/>
            <person name="Orejas M."/>
            <person name="Orosz E."/>
            <person name="Ouedraogo J.P."/>
            <person name="Overkamp K.M."/>
            <person name="Park H.-S."/>
            <person name="Perrone G."/>
            <person name="Piumi F."/>
            <person name="Punt P.J."/>
            <person name="Ram A.F."/>
            <person name="Ramon A."/>
            <person name="Rauscher S."/>
            <person name="Record E."/>
            <person name="Riano-Pachon D.M."/>
            <person name="Robert V."/>
            <person name="Roehrig J."/>
            <person name="Ruller R."/>
            <person name="Salamov A."/>
            <person name="Salih N.S."/>
            <person name="Samson R.A."/>
            <person name="Sandor E."/>
            <person name="Sanguinetti M."/>
            <person name="Schuetze T."/>
            <person name="Sepcic K."/>
            <person name="Shelest E."/>
            <person name="Sherlock G."/>
            <person name="Sophianopoulou V."/>
            <person name="Squina F.M."/>
            <person name="Sun H."/>
            <person name="Susca A."/>
            <person name="Todd R.B."/>
            <person name="Tsang A."/>
            <person name="Unkles S.E."/>
            <person name="van de Wiele N."/>
            <person name="van Rossen-Uffink D."/>
            <person name="Oliveira J.V."/>
            <person name="Vesth T.C."/>
            <person name="Visser J."/>
            <person name="Yu J.-H."/>
            <person name="Zhou M."/>
            <person name="Andersen M.R."/>
            <person name="Archer D.B."/>
            <person name="Baker S.E."/>
            <person name="Benoit I."/>
            <person name="Brakhage A.A."/>
            <person name="Braus G.H."/>
            <person name="Fischer R."/>
            <person name="Frisvad J.C."/>
            <person name="Goldman G.H."/>
            <person name="Houbraken J."/>
            <person name="Oakley B."/>
            <person name="Pocsi I."/>
            <person name="Scazzocchio C."/>
            <person name="Seiboth B."/>
            <person name="vanKuyk P.A."/>
            <person name="Wortman J."/>
            <person name="Dyer P.S."/>
            <person name="Grigoriev I.V."/>
        </authorList>
    </citation>
    <scope>NUCLEOTIDE SEQUENCE [LARGE SCALE GENOMIC DNA]</scope>
    <source>
        <strain evidence="3">CBS 516.65</strain>
    </source>
</reference>
<dbReference type="InterPro" id="IPR022198">
    <property type="entry name" value="DUF3723"/>
</dbReference>
<accession>A0A1L9V969</accession>
<dbReference type="RefSeq" id="XP_022397176.1">
    <property type="nucleotide sequence ID" value="XM_022544992.1"/>
</dbReference>
<evidence type="ECO:0000313" key="2">
    <source>
        <dbReference type="EMBL" id="OJJ80478.1"/>
    </source>
</evidence>
<evidence type="ECO:0000256" key="1">
    <source>
        <dbReference type="SAM" id="MobiDB-lite"/>
    </source>
</evidence>
<dbReference type="VEuPathDB" id="FungiDB:ASPGLDRAFT_38851"/>
<protein>
    <submittedName>
        <fullName evidence="2">Uncharacterized protein</fullName>
    </submittedName>
</protein>
<dbReference type="AlphaFoldDB" id="A0A1L9V969"/>
<dbReference type="Pfam" id="PF12520">
    <property type="entry name" value="DUF3723"/>
    <property type="match status" value="1"/>
</dbReference>
<sequence length="687" mass="79127">MAAKDLEIAQQLDAALIGTVKVYQLDQLLFESLDVCGARSLNQGNIRRLLHRFNNEGCRRSDPLTWITAEVSPSELQQLMTISSVERLTRENPTELKLQSGCTVRCFQGQHRLAAATIWLSPDELWWNLILYDSTKLTTDARRKLREAECISQEFSDGDIYRNVRYYQKRGETDPAGEWLARWTPTKCRDFKQIYQPKVDNHRSFRENLDALLLFPALCPPWLMGTHLLSLQCPEELAEYLSHVYSAWTLLTCQQSDLLDPETVELMEGRCPYLSEADRWHINYIFDQNLAFSRTTDPHVRLQLQRAALDYPTVISSLKLFLENTKYLRPMVHVVKNLLSCNFKGTIRQTMRRYYVTPRDQRFPIQISENSFEEREHGNQKYGFWSAYRQIFLFAMRHFYGVSEARPLGHSRYTKPRKPHDPQELWNRFKKFALSLGFVLPGHNLSRPTHHPPEFTAVHTFLTRLRPPGLFEYNPSIPAECSSYVANVLSQIKEHRVEAPVPSLSLDIEDDWSLQKRCGMTDIETFFSDQKYLFFHNVYCFPNDSRRHSLTSFAVKRDMFLAFFPDFCEDTDMTGTNPPSHADYRDQAGAASAQVEISSTPQATPVQGTNMIPEGEEVNMFDSSLTTAMVPATLQSQTSDFVQLMQAGLECIYLHTTNPPLDYPSTDNDTSNNNVNSENLLARSASL</sequence>